<name>A0A5D4KH15_9BACI</name>
<dbReference type="EMBL" id="VTEH01000006">
    <property type="protein sequence ID" value="TYR75553.1"/>
    <property type="molecule type" value="Genomic_DNA"/>
</dbReference>
<reference evidence="1 2" key="1">
    <citation type="submission" date="2019-08" db="EMBL/GenBank/DDBJ databases">
        <title>Bacillus genomes from the desert of Cuatro Cienegas, Coahuila.</title>
        <authorList>
            <person name="Olmedo-Alvarez G."/>
        </authorList>
    </citation>
    <scope>NUCLEOTIDE SEQUENCE [LARGE SCALE GENOMIC DNA]</scope>
    <source>
        <strain evidence="1 2">CH40_1T</strain>
    </source>
</reference>
<dbReference type="Pfam" id="PF14162">
    <property type="entry name" value="YozD"/>
    <property type="match status" value="1"/>
</dbReference>
<organism evidence="1 2">
    <name type="scientific">Rossellomorea vietnamensis</name>
    <dbReference type="NCBI Taxonomy" id="218284"/>
    <lineage>
        <taxon>Bacteria</taxon>
        <taxon>Bacillati</taxon>
        <taxon>Bacillota</taxon>
        <taxon>Bacilli</taxon>
        <taxon>Bacillales</taxon>
        <taxon>Bacillaceae</taxon>
        <taxon>Rossellomorea</taxon>
    </lineage>
</organism>
<dbReference type="Proteomes" id="UP000323317">
    <property type="component" value="Unassembled WGS sequence"/>
</dbReference>
<evidence type="ECO:0000313" key="1">
    <source>
        <dbReference type="EMBL" id="TYR75553.1"/>
    </source>
</evidence>
<dbReference type="InterPro" id="IPR025545">
    <property type="entry name" value="YozD"/>
</dbReference>
<sequence length="54" mass="6350">MREYKDIYIDTDEIERYLYKSLISKGFVPGDVELKEIADSVFDFLAEKEVIEEG</sequence>
<proteinExistence type="predicted"/>
<accession>A0A5D4KH15</accession>
<comment type="caution">
    <text evidence="1">The sequence shown here is derived from an EMBL/GenBank/DDBJ whole genome shotgun (WGS) entry which is preliminary data.</text>
</comment>
<evidence type="ECO:0000313" key="2">
    <source>
        <dbReference type="Proteomes" id="UP000323317"/>
    </source>
</evidence>
<dbReference type="AlphaFoldDB" id="A0A5D4KH15"/>
<dbReference type="RefSeq" id="WP_148946730.1">
    <property type="nucleotide sequence ID" value="NZ_VTEH01000006.1"/>
</dbReference>
<protein>
    <submittedName>
        <fullName evidence="1">YozD family protein</fullName>
    </submittedName>
</protein>
<gene>
    <name evidence="1" type="ORF">FZC79_10300</name>
</gene>